<sequence>MKLSPVAVAACLALFISPGEAFFPSSSRQQHAPRSPTEIQSTAEASTASNAVTATTPKKGIEKLTLDIVSKLRFREVQRELEARQLDTSGTFTDMRQRLRHVAVTEGSDDQMAQKQTNGSEKVRVIDEEALNNAFQATGIVFQDIVDPDSEYRNLITEIKSLSEKLHWKAASRKLKKLVQKYGHASDNPRIIPEEVFISTLRAYMENRLHGARAAEPARRAMEEMVANGHSVPGDIANICIKESMGYEVDGTHEGFGGIDTALAMLAAVEVSKEPPMILDETYEKIIATMATEGSLDDSLQLLREFVVEKSRTPSLKLFADVAFACVDGVNDPEKVMTSLIYLKAAGYDLDNIASTVDGRRVLAAGVIAAEKMDNVGLGLRFLTAASKAEGCAPDKGDDLVASLSPTSQRACTIIHRNAIRKAVQDNSWKLAVRLLELMLERGLKPSPRVWTDVVTCCAKNEKSRKATALLMDWVQLYNAGRAEKPPLRMFNTVVNACEVCGEEELTIHVLDSMKETHKTDGNLITFNIALKRLAKQGNTRACEGIIVGMLQGNIEPSVVSYTTTIAACVADPKNSELAVEWIKRMKSRNVQPNVITYNTALASCLDGTLAGTMRASTLASDMVADIRKQVDSGIVEMDEYTNIIPNFYTRTLARQAMKQLKSNWENGDIDKAVAKSTVRVPLLELVEFLKTDLATLAAKQKESITGSKAAPEEEEDDLETTVSEVDEELEYSAAISTHRAAAV</sequence>
<dbReference type="EMBL" id="JAGRRH010000076">
    <property type="protein sequence ID" value="KAG7337713.1"/>
    <property type="molecule type" value="Genomic_DNA"/>
</dbReference>
<feature type="signal peptide" evidence="4">
    <location>
        <begin position="1"/>
        <end position="21"/>
    </location>
</feature>
<dbReference type="Proteomes" id="UP000693970">
    <property type="component" value="Unassembled WGS sequence"/>
</dbReference>
<dbReference type="Pfam" id="PF13812">
    <property type="entry name" value="PPR_3"/>
    <property type="match status" value="1"/>
</dbReference>
<dbReference type="OrthoDB" id="185373at2759"/>
<proteinExistence type="predicted"/>
<reference evidence="5" key="2">
    <citation type="submission" date="2021-04" db="EMBL/GenBank/DDBJ databases">
        <authorList>
            <person name="Podell S."/>
        </authorList>
    </citation>
    <scope>NUCLEOTIDE SEQUENCE</scope>
    <source>
        <strain evidence="5">Hildebrandi</strain>
    </source>
</reference>
<evidence type="ECO:0000256" key="2">
    <source>
        <dbReference type="PROSITE-ProRule" id="PRU00708"/>
    </source>
</evidence>
<dbReference type="PANTHER" id="PTHR47942:SF63">
    <property type="entry name" value="PENTATRICOPEPTIDE REPEAT-CONTAINING PROTEIN"/>
    <property type="match status" value="1"/>
</dbReference>
<evidence type="ECO:0000256" key="3">
    <source>
        <dbReference type="SAM" id="MobiDB-lite"/>
    </source>
</evidence>
<feature type="region of interest" description="Disordered" evidence="3">
    <location>
        <begin position="24"/>
        <end position="54"/>
    </location>
</feature>
<feature type="compositionally biased region" description="Polar residues" evidence="3">
    <location>
        <begin position="24"/>
        <end position="40"/>
    </location>
</feature>
<protein>
    <submittedName>
        <fullName evidence="5">PPR: pentatricopeptide repeat domain containing protein</fullName>
    </submittedName>
</protein>
<evidence type="ECO:0000313" key="6">
    <source>
        <dbReference type="EMBL" id="KAG7352929.1"/>
    </source>
</evidence>
<dbReference type="AlphaFoldDB" id="A0A9K3K7B1"/>
<evidence type="ECO:0000256" key="4">
    <source>
        <dbReference type="SAM" id="SignalP"/>
    </source>
</evidence>
<feature type="chain" id="PRO_5039844331" evidence="4">
    <location>
        <begin position="22"/>
        <end position="744"/>
    </location>
</feature>
<keyword evidence="1" id="KW-0677">Repeat</keyword>
<feature type="repeat" description="PPR" evidence="2">
    <location>
        <begin position="558"/>
        <end position="593"/>
    </location>
</feature>
<dbReference type="EMBL" id="JAGRRH010000017">
    <property type="protein sequence ID" value="KAG7352929.1"/>
    <property type="molecule type" value="Genomic_DNA"/>
</dbReference>
<name>A0A9K3K7B1_9STRA</name>
<keyword evidence="7" id="KW-1185">Reference proteome</keyword>
<dbReference type="InterPro" id="IPR051222">
    <property type="entry name" value="PPR/CCM1_RNA-binding"/>
</dbReference>
<evidence type="ECO:0000256" key="1">
    <source>
        <dbReference type="ARBA" id="ARBA00022737"/>
    </source>
</evidence>
<dbReference type="PANTHER" id="PTHR47942">
    <property type="entry name" value="TETRATRICOPEPTIDE REPEAT (TPR)-LIKE SUPERFAMILY PROTEIN-RELATED"/>
    <property type="match status" value="1"/>
</dbReference>
<reference evidence="5" key="1">
    <citation type="journal article" date="2021" name="Sci. Rep.">
        <title>Diploid genomic architecture of Nitzschia inconspicua, an elite biomass production diatom.</title>
        <authorList>
            <person name="Oliver A."/>
            <person name="Podell S."/>
            <person name="Pinowska A."/>
            <person name="Traller J.C."/>
            <person name="Smith S.R."/>
            <person name="McClure R."/>
            <person name="Beliaev A."/>
            <person name="Bohutskyi P."/>
            <person name="Hill E.A."/>
            <person name="Rabines A."/>
            <person name="Zheng H."/>
            <person name="Allen L.Z."/>
            <person name="Kuo A."/>
            <person name="Grigoriev I.V."/>
            <person name="Allen A.E."/>
            <person name="Hazlebeck D."/>
            <person name="Allen E.E."/>
        </authorList>
    </citation>
    <scope>NUCLEOTIDE SEQUENCE</scope>
    <source>
        <strain evidence="5">Hildebrandi</strain>
    </source>
</reference>
<organism evidence="5 7">
    <name type="scientific">Nitzschia inconspicua</name>
    <dbReference type="NCBI Taxonomy" id="303405"/>
    <lineage>
        <taxon>Eukaryota</taxon>
        <taxon>Sar</taxon>
        <taxon>Stramenopiles</taxon>
        <taxon>Ochrophyta</taxon>
        <taxon>Bacillariophyta</taxon>
        <taxon>Bacillariophyceae</taxon>
        <taxon>Bacillariophycidae</taxon>
        <taxon>Bacillariales</taxon>
        <taxon>Bacillariaceae</taxon>
        <taxon>Nitzschia</taxon>
    </lineage>
</organism>
<dbReference type="InterPro" id="IPR002885">
    <property type="entry name" value="PPR_rpt"/>
</dbReference>
<accession>A0A9K3K7B1</accession>
<evidence type="ECO:0000313" key="7">
    <source>
        <dbReference type="Proteomes" id="UP000693970"/>
    </source>
</evidence>
<keyword evidence="4" id="KW-0732">Signal</keyword>
<feature type="compositionally biased region" description="Low complexity" evidence="3">
    <location>
        <begin position="41"/>
        <end position="54"/>
    </location>
</feature>
<gene>
    <name evidence="6" type="ORF">IV203_008977</name>
    <name evidence="5" type="ORF">IV203_011245</name>
</gene>
<evidence type="ECO:0000313" key="5">
    <source>
        <dbReference type="EMBL" id="KAG7337713.1"/>
    </source>
</evidence>
<comment type="caution">
    <text evidence="5">The sequence shown here is derived from an EMBL/GenBank/DDBJ whole genome shotgun (WGS) entry which is preliminary data.</text>
</comment>
<dbReference type="PROSITE" id="PS51375">
    <property type="entry name" value="PPR"/>
    <property type="match status" value="1"/>
</dbReference>